<dbReference type="InterPro" id="IPR051007">
    <property type="entry name" value="creA/MIG_C2H2-ZnF"/>
</dbReference>
<dbReference type="GO" id="GO:0008270">
    <property type="term" value="F:zinc ion binding"/>
    <property type="evidence" value="ECO:0007669"/>
    <property type="project" value="UniProtKB-KW"/>
</dbReference>
<feature type="domain" description="C2H2-type" evidence="13">
    <location>
        <begin position="26"/>
        <end position="53"/>
    </location>
</feature>
<proteinExistence type="inferred from homology"/>
<protein>
    <recommendedName>
        <fullName evidence="13">C2H2-type domain-containing protein</fullName>
    </recommendedName>
</protein>
<evidence type="ECO:0000256" key="9">
    <source>
        <dbReference type="ARBA" id="ARBA00023242"/>
    </source>
</evidence>
<dbReference type="GO" id="GO:0000981">
    <property type="term" value="F:DNA-binding transcription factor activity, RNA polymerase II-specific"/>
    <property type="evidence" value="ECO:0007669"/>
    <property type="project" value="UniProtKB-ARBA"/>
</dbReference>
<reference evidence="16 17" key="1">
    <citation type="submission" date="2019-03" db="EMBL/GenBank/DDBJ databases">
        <title>Sequencing 23 genomes of Wallemia ichthyophaga.</title>
        <authorList>
            <person name="Gostincar C."/>
        </authorList>
    </citation>
    <scope>NUCLEOTIDE SEQUENCE [LARGE SCALE GENOMIC DNA]</scope>
    <source>
        <strain evidence="15 17">EXF-6200</strain>
        <strain evidence="14 16">EXF-8621</strain>
    </source>
</reference>
<feature type="region of interest" description="Disordered" evidence="12">
    <location>
        <begin position="46"/>
        <end position="153"/>
    </location>
</feature>
<keyword evidence="8" id="KW-0804">Transcription</keyword>
<feature type="compositionally biased region" description="Polar residues" evidence="12">
    <location>
        <begin position="557"/>
        <end position="571"/>
    </location>
</feature>
<dbReference type="GO" id="GO:0000433">
    <property type="term" value="P:carbon catabolite repression of transcription from RNA polymerase II promoter by glucose"/>
    <property type="evidence" value="ECO:0007669"/>
    <property type="project" value="TreeGrafter"/>
</dbReference>
<dbReference type="SMART" id="SM00355">
    <property type="entry name" value="ZnF_C2H2"/>
    <property type="match status" value="2"/>
</dbReference>
<dbReference type="Pfam" id="PF00096">
    <property type="entry name" value="zf-C2H2"/>
    <property type="match status" value="2"/>
</dbReference>
<keyword evidence="6" id="KW-0805">Transcription regulation</keyword>
<keyword evidence="9" id="KW-0539">Nucleus</keyword>
<feature type="compositionally biased region" description="Polar residues" evidence="12">
    <location>
        <begin position="435"/>
        <end position="461"/>
    </location>
</feature>
<evidence type="ECO:0000256" key="1">
    <source>
        <dbReference type="ARBA" id="ARBA00004123"/>
    </source>
</evidence>
<name>A0A4T0K4Q0_WALIC</name>
<feature type="domain" description="C2H2-type" evidence="13">
    <location>
        <begin position="54"/>
        <end position="83"/>
    </location>
</feature>
<feature type="compositionally biased region" description="Polar residues" evidence="12">
    <location>
        <begin position="582"/>
        <end position="604"/>
    </location>
</feature>
<keyword evidence="4 11" id="KW-0863">Zinc-finger</keyword>
<evidence type="ECO:0000256" key="12">
    <source>
        <dbReference type="SAM" id="MobiDB-lite"/>
    </source>
</evidence>
<evidence type="ECO:0000313" key="15">
    <source>
        <dbReference type="EMBL" id="TIB38203.1"/>
    </source>
</evidence>
<dbReference type="PROSITE" id="PS00028">
    <property type="entry name" value="ZINC_FINGER_C2H2_1"/>
    <property type="match status" value="2"/>
</dbReference>
<dbReference type="InterPro" id="IPR036236">
    <property type="entry name" value="Znf_C2H2_sf"/>
</dbReference>
<evidence type="ECO:0000313" key="16">
    <source>
        <dbReference type="Proteomes" id="UP000306954"/>
    </source>
</evidence>
<evidence type="ECO:0000256" key="6">
    <source>
        <dbReference type="ARBA" id="ARBA00023015"/>
    </source>
</evidence>
<evidence type="ECO:0000256" key="2">
    <source>
        <dbReference type="ARBA" id="ARBA00022723"/>
    </source>
</evidence>
<feature type="compositionally biased region" description="Polar residues" evidence="12">
    <location>
        <begin position="374"/>
        <end position="386"/>
    </location>
</feature>
<evidence type="ECO:0000259" key="13">
    <source>
        <dbReference type="PROSITE" id="PS50157"/>
    </source>
</evidence>
<dbReference type="FunFam" id="3.30.160.60:FF:000089">
    <property type="entry name" value="DNA-binding protein creA"/>
    <property type="match status" value="1"/>
</dbReference>
<feature type="compositionally biased region" description="Low complexity" evidence="12">
    <location>
        <begin position="196"/>
        <end position="214"/>
    </location>
</feature>
<dbReference type="Proteomes" id="UP000310689">
    <property type="component" value="Unassembled WGS sequence"/>
</dbReference>
<evidence type="ECO:0000256" key="7">
    <source>
        <dbReference type="ARBA" id="ARBA00023125"/>
    </source>
</evidence>
<keyword evidence="7" id="KW-0238">DNA-binding</keyword>
<dbReference type="Gene3D" id="3.30.160.60">
    <property type="entry name" value="Classic Zinc Finger"/>
    <property type="match status" value="2"/>
</dbReference>
<dbReference type="EMBL" id="SPOI01000069">
    <property type="protein sequence ID" value="TIB38203.1"/>
    <property type="molecule type" value="Genomic_DNA"/>
</dbReference>
<dbReference type="PANTHER" id="PTHR47428:SF1">
    <property type="entry name" value="REGULATORY PROTEIN MIG1-RELATED"/>
    <property type="match status" value="1"/>
</dbReference>
<dbReference type="AlphaFoldDB" id="A0A4T0K4Q0"/>
<feature type="region of interest" description="Disordered" evidence="12">
    <location>
        <begin position="190"/>
        <end position="214"/>
    </location>
</feature>
<evidence type="ECO:0000256" key="5">
    <source>
        <dbReference type="ARBA" id="ARBA00022833"/>
    </source>
</evidence>
<keyword evidence="2" id="KW-0479">Metal-binding</keyword>
<dbReference type="SUPFAM" id="SSF57667">
    <property type="entry name" value="beta-beta-alpha zinc fingers"/>
    <property type="match status" value="1"/>
</dbReference>
<evidence type="ECO:0000256" key="10">
    <source>
        <dbReference type="ARBA" id="ARBA00038023"/>
    </source>
</evidence>
<feature type="compositionally biased region" description="Low complexity" evidence="12">
    <location>
        <begin position="473"/>
        <end position="487"/>
    </location>
</feature>
<keyword evidence="3" id="KW-0677">Repeat</keyword>
<feature type="compositionally biased region" description="Low complexity" evidence="12">
    <location>
        <begin position="290"/>
        <end position="304"/>
    </location>
</feature>
<dbReference type="OrthoDB" id="654211at2759"/>
<evidence type="ECO:0000313" key="17">
    <source>
        <dbReference type="Proteomes" id="UP000310689"/>
    </source>
</evidence>
<organism evidence="15 17">
    <name type="scientific">Wallemia ichthyophaga</name>
    <dbReference type="NCBI Taxonomy" id="245174"/>
    <lineage>
        <taxon>Eukaryota</taxon>
        <taxon>Fungi</taxon>
        <taxon>Dikarya</taxon>
        <taxon>Basidiomycota</taxon>
        <taxon>Wallemiomycotina</taxon>
        <taxon>Wallemiomycetes</taxon>
        <taxon>Wallemiales</taxon>
        <taxon>Wallemiaceae</taxon>
        <taxon>Wallemia</taxon>
    </lineage>
</organism>
<comment type="subcellular location">
    <subcellularLocation>
        <location evidence="1">Nucleus</location>
    </subcellularLocation>
</comment>
<feature type="compositionally biased region" description="Low complexity" evidence="12">
    <location>
        <begin position="99"/>
        <end position="117"/>
    </location>
</feature>
<dbReference type="FunFam" id="3.30.160.60:FF:000072">
    <property type="entry name" value="zinc finger protein 143 isoform X1"/>
    <property type="match status" value="1"/>
</dbReference>
<feature type="compositionally biased region" description="Low complexity" evidence="12">
    <location>
        <begin position="139"/>
        <end position="148"/>
    </location>
</feature>
<evidence type="ECO:0000313" key="14">
    <source>
        <dbReference type="EMBL" id="TIB09882.1"/>
    </source>
</evidence>
<feature type="region of interest" description="Disordered" evidence="12">
    <location>
        <begin position="273"/>
        <end position="314"/>
    </location>
</feature>
<keyword evidence="5" id="KW-0862">Zinc</keyword>
<comment type="similarity">
    <text evidence="10">Belongs to the creA/MIG C2H2-type zinc-finger protein family.</text>
</comment>
<evidence type="ECO:0000256" key="3">
    <source>
        <dbReference type="ARBA" id="ARBA00022737"/>
    </source>
</evidence>
<sequence length="604" mass="65995">MSNEKYKLKQIEEALNVDKSKIPRPYKCPLCDRAFYRLEHQTRHIRTHTGEKPHQCSHPGCHKRFSRSDELTRHLRTHSNPKGRGKRALNGNGGGSGSGSVNATANSAATPSQSAPSTQNPAQANPLSIPPNPTLQFNPYAYSSTSSFPPTPYQPANEMSALAAAAADQLYELEREEAVRRAEYEYRHRQLKDGISSQPNSTSSSPNTSFNPYNNQFNFLNPPAQRYNMPYNLKQQHQQPQEPIRCHHPDFNQAAISLNDDINCDHDDCRQMEQQSKRMKGNKGNIYQMQPQLQPSFTTPSTSSMPFHKSYSGDQLSTLSAREHTLTEPPHLRTHRHNYHPYASFNTSSAEQSQTVSPVSSAESDFSDTEDAKTTTFNPTKQQSSIQQNLGAYPVVPGGIEFTPSSSPVLGPLRSLNLFPNQTSTGVYPTPSYFNLNSRGGTPSTSAHNSPNVSRASSPVHFTNFRLPPLAQSTTSSSTMGGTEEMGYANPPPALPLDNRNKIEEILRSPPQPVHPSPSSSISGSSSTPMQSAIRSLPNSQTNSATNSAGASPPQSPGNNSNGKSIHSFMSMTPLHAPVVQPAQSNQMAETVQAGQPNQPNQAG</sequence>
<gene>
    <name evidence="15" type="ORF">E3P86_01764</name>
    <name evidence="14" type="ORF">E3P90_03068</name>
</gene>
<evidence type="ECO:0000256" key="4">
    <source>
        <dbReference type="ARBA" id="ARBA00022771"/>
    </source>
</evidence>
<dbReference type="PROSITE" id="PS50157">
    <property type="entry name" value="ZINC_FINGER_C2H2_2"/>
    <property type="match status" value="2"/>
</dbReference>
<dbReference type="GO" id="GO:0005634">
    <property type="term" value="C:nucleus"/>
    <property type="evidence" value="ECO:0007669"/>
    <property type="project" value="UniProtKB-SubCell"/>
</dbReference>
<dbReference type="Proteomes" id="UP000306954">
    <property type="component" value="Unassembled WGS sequence"/>
</dbReference>
<dbReference type="PANTHER" id="PTHR47428">
    <property type="entry name" value="REGULATORY PROTEIN MIG1-RELATED"/>
    <property type="match status" value="1"/>
</dbReference>
<feature type="compositionally biased region" description="Polar residues" evidence="12">
    <location>
        <begin position="344"/>
        <end position="364"/>
    </location>
</feature>
<feature type="region of interest" description="Disordered" evidence="12">
    <location>
        <begin position="330"/>
        <end position="386"/>
    </location>
</feature>
<feature type="compositionally biased region" description="Basic residues" evidence="12">
    <location>
        <begin position="74"/>
        <end position="87"/>
    </location>
</feature>
<feature type="compositionally biased region" description="Polar residues" evidence="12">
    <location>
        <begin position="533"/>
        <end position="550"/>
    </location>
</feature>
<dbReference type="InterPro" id="IPR013087">
    <property type="entry name" value="Znf_C2H2_type"/>
</dbReference>
<evidence type="ECO:0000256" key="8">
    <source>
        <dbReference type="ARBA" id="ARBA00023163"/>
    </source>
</evidence>
<dbReference type="EMBL" id="SPOF01000036">
    <property type="protein sequence ID" value="TIB09882.1"/>
    <property type="molecule type" value="Genomic_DNA"/>
</dbReference>
<feature type="region of interest" description="Disordered" evidence="12">
    <location>
        <begin position="435"/>
        <end position="604"/>
    </location>
</feature>
<accession>A0A4T0K4Q0</accession>
<dbReference type="GO" id="GO:0005737">
    <property type="term" value="C:cytoplasm"/>
    <property type="evidence" value="ECO:0007669"/>
    <property type="project" value="TreeGrafter"/>
</dbReference>
<dbReference type="GO" id="GO:0000978">
    <property type="term" value="F:RNA polymerase II cis-regulatory region sequence-specific DNA binding"/>
    <property type="evidence" value="ECO:0007669"/>
    <property type="project" value="TreeGrafter"/>
</dbReference>
<feature type="compositionally biased region" description="Low complexity" evidence="12">
    <location>
        <begin position="517"/>
        <end position="532"/>
    </location>
</feature>
<evidence type="ECO:0000256" key="11">
    <source>
        <dbReference type="PROSITE-ProRule" id="PRU00042"/>
    </source>
</evidence>
<comment type="caution">
    <text evidence="15">The sequence shown here is derived from an EMBL/GenBank/DDBJ whole genome shotgun (WGS) entry which is preliminary data.</text>
</comment>